<dbReference type="Proteomes" id="UP000322634">
    <property type="component" value="Unassembled WGS sequence"/>
</dbReference>
<dbReference type="RefSeq" id="WP_148354153.1">
    <property type="nucleotide sequence ID" value="NZ_JBHSBF010000007.1"/>
</dbReference>
<comment type="caution">
    <text evidence="2">The sequence shown here is derived from an EMBL/GenBank/DDBJ whole genome shotgun (WGS) entry which is preliminary data.</text>
</comment>
<dbReference type="Gene3D" id="1.10.260.40">
    <property type="entry name" value="lambda repressor-like DNA-binding domains"/>
    <property type="match status" value="1"/>
</dbReference>
<dbReference type="OrthoDB" id="3483914at2"/>
<dbReference type="GO" id="GO:0003677">
    <property type="term" value="F:DNA binding"/>
    <property type="evidence" value="ECO:0007669"/>
    <property type="project" value="InterPro"/>
</dbReference>
<name>A0A5D0TVA8_9ACTN</name>
<dbReference type="EMBL" id="VSFF01000014">
    <property type="protein sequence ID" value="TYC09255.1"/>
    <property type="molecule type" value="Genomic_DNA"/>
</dbReference>
<evidence type="ECO:0000259" key="1">
    <source>
        <dbReference type="SMART" id="SM00530"/>
    </source>
</evidence>
<dbReference type="SUPFAM" id="SSF47413">
    <property type="entry name" value="lambda repressor-like DNA-binding domains"/>
    <property type="match status" value="1"/>
</dbReference>
<evidence type="ECO:0000313" key="3">
    <source>
        <dbReference type="Proteomes" id="UP000322634"/>
    </source>
</evidence>
<accession>A0A5D0TVA8</accession>
<dbReference type="CDD" id="cd00093">
    <property type="entry name" value="HTH_XRE"/>
    <property type="match status" value="1"/>
</dbReference>
<dbReference type="InterPro" id="IPR001387">
    <property type="entry name" value="Cro/C1-type_HTH"/>
</dbReference>
<evidence type="ECO:0000313" key="2">
    <source>
        <dbReference type="EMBL" id="TYC09255.1"/>
    </source>
</evidence>
<proteinExistence type="predicted"/>
<reference evidence="2 3" key="1">
    <citation type="submission" date="2019-08" db="EMBL/GenBank/DDBJ databases">
        <title>Actinomadura sp. nov. CYP1-5 isolated from mountain soil.</title>
        <authorList>
            <person name="Songsumanus A."/>
            <person name="Kuncharoen N."/>
            <person name="Kudo T."/>
            <person name="Yuki M."/>
            <person name="Igarashi Y."/>
            <person name="Tanasupawat S."/>
        </authorList>
    </citation>
    <scope>NUCLEOTIDE SEQUENCE [LARGE SCALE GENOMIC DNA]</scope>
    <source>
        <strain evidence="2 3">GKU157</strain>
    </source>
</reference>
<protein>
    <submittedName>
        <fullName evidence="2">Helix-turn-helix domain-containing protein</fullName>
    </submittedName>
</protein>
<dbReference type="SMART" id="SM00530">
    <property type="entry name" value="HTH_XRE"/>
    <property type="match status" value="1"/>
</dbReference>
<feature type="domain" description="HTH cro/C1-type" evidence="1">
    <location>
        <begin position="24"/>
        <end position="84"/>
    </location>
</feature>
<organism evidence="2 3">
    <name type="scientific">Actinomadura syzygii</name>
    <dbReference type="NCBI Taxonomy" id="1427538"/>
    <lineage>
        <taxon>Bacteria</taxon>
        <taxon>Bacillati</taxon>
        <taxon>Actinomycetota</taxon>
        <taxon>Actinomycetes</taxon>
        <taxon>Streptosporangiales</taxon>
        <taxon>Thermomonosporaceae</taxon>
        <taxon>Actinomadura</taxon>
    </lineage>
</organism>
<sequence>MEDEPRSAAVNGPGLTSEQILARALRKIRMASEMSQEAVARHMVDKGHSWRQTTVAKTEAATRPIRVNEAASLARIFGVALSTLLDEADIGAEVHERLLVLEARRQKVLGRIESHKEMLKRDAEVLSSIEEELVEVRTLENEKPESRPRGKGK</sequence>
<keyword evidence="3" id="KW-1185">Reference proteome</keyword>
<gene>
    <name evidence="2" type="ORF">FXF65_33815</name>
</gene>
<dbReference type="InterPro" id="IPR010982">
    <property type="entry name" value="Lambda_DNA-bd_dom_sf"/>
</dbReference>
<dbReference type="AlphaFoldDB" id="A0A5D0TVA8"/>